<dbReference type="PANTHER" id="PTHR34820">
    <property type="entry name" value="INNER MEMBRANE PROTEIN YEBZ"/>
    <property type="match status" value="1"/>
</dbReference>
<dbReference type="Pfam" id="PF05425">
    <property type="entry name" value="CopD"/>
    <property type="match status" value="1"/>
</dbReference>
<feature type="transmembrane region" description="Helical" evidence="6">
    <location>
        <begin position="45"/>
        <end position="69"/>
    </location>
</feature>
<evidence type="ECO:0000256" key="6">
    <source>
        <dbReference type="SAM" id="Phobius"/>
    </source>
</evidence>
<evidence type="ECO:0000259" key="7">
    <source>
        <dbReference type="Pfam" id="PF05425"/>
    </source>
</evidence>
<feature type="transmembrane region" description="Helical" evidence="6">
    <location>
        <begin position="268"/>
        <end position="288"/>
    </location>
</feature>
<feature type="transmembrane region" description="Helical" evidence="6">
    <location>
        <begin position="330"/>
        <end position="350"/>
    </location>
</feature>
<dbReference type="InterPro" id="IPR008457">
    <property type="entry name" value="Cu-R_CopD_dom"/>
</dbReference>
<evidence type="ECO:0000256" key="5">
    <source>
        <dbReference type="ARBA" id="ARBA00023136"/>
    </source>
</evidence>
<keyword evidence="3 6" id="KW-0812">Transmembrane</keyword>
<evidence type="ECO:0000313" key="8">
    <source>
        <dbReference type="EMBL" id="QDP39601.1"/>
    </source>
</evidence>
<dbReference type="InterPro" id="IPR032694">
    <property type="entry name" value="CopC/D"/>
</dbReference>
<keyword evidence="4 6" id="KW-1133">Transmembrane helix</keyword>
<evidence type="ECO:0000256" key="1">
    <source>
        <dbReference type="ARBA" id="ARBA00004651"/>
    </source>
</evidence>
<name>A0A516KDX2_9BACI</name>
<feature type="transmembrane region" description="Helical" evidence="6">
    <location>
        <begin position="147"/>
        <end position="170"/>
    </location>
</feature>
<accession>A0A516KDX2</accession>
<organism evidence="8 9">
    <name type="scientific">Radiobacillus deserti</name>
    <dbReference type="NCBI Taxonomy" id="2594883"/>
    <lineage>
        <taxon>Bacteria</taxon>
        <taxon>Bacillati</taxon>
        <taxon>Bacillota</taxon>
        <taxon>Bacilli</taxon>
        <taxon>Bacillales</taxon>
        <taxon>Bacillaceae</taxon>
        <taxon>Radiobacillus</taxon>
    </lineage>
</organism>
<protein>
    <recommendedName>
        <fullName evidence="7">Copper resistance protein D domain-containing protein</fullName>
    </recommendedName>
</protein>
<feature type="domain" description="Copper resistance protein D" evidence="7">
    <location>
        <begin position="182"/>
        <end position="286"/>
    </location>
</feature>
<evidence type="ECO:0000256" key="4">
    <source>
        <dbReference type="ARBA" id="ARBA00022989"/>
    </source>
</evidence>
<dbReference type="KEGG" id="aqt:FN924_05060"/>
<feature type="transmembrane region" description="Helical" evidence="6">
    <location>
        <begin position="116"/>
        <end position="135"/>
    </location>
</feature>
<feature type="transmembrane region" description="Helical" evidence="6">
    <location>
        <begin position="236"/>
        <end position="256"/>
    </location>
</feature>
<proteinExistence type="predicted"/>
<comment type="subcellular location">
    <subcellularLocation>
        <location evidence="1">Cell membrane</location>
        <topology evidence="1">Multi-pass membrane protein</topology>
    </subcellularLocation>
</comment>
<reference evidence="8 9" key="1">
    <citation type="submission" date="2019-07" db="EMBL/GenBank/DDBJ databases">
        <authorList>
            <person name="Li J."/>
        </authorList>
    </citation>
    <scope>NUCLEOTIDE SEQUENCE [LARGE SCALE GENOMIC DNA]</scope>
    <source>
        <strain evidence="8 9">TKL69</strain>
    </source>
</reference>
<dbReference type="OrthoDB" id="2387346at2"/>
<dbReference type="RefSeq" id="WP_143892355.1">
    <property type="nucleotide sequence ID" value="NZ_CP041666.1"/>
</dbReference>
<evidence type="ECO:0000256" key="2">
    <source>
        <dbReference type="ARBA" id="ARBA00022475"/>
    </source>
</evidence>
<keyword evidence="5 6" id="KW-0472">Membrane</keyword>
<feature type="transmembrane region" description="Helical" evidence="6">
    <location>
        <begin position="14"/>
        <end position="33"/>
    </location>
</feature>
<sequence length="380" mass="41948">MESIMNSVVIFTEVFLYVNFAILMGSLIVQVVPNTSKPTILTSKFLLTGSALLIPVLSLFPILETTFILGNGIGFMPVFTNILSSFEVGKAWTFTLILTVVLLVLFLTVDVTKNKTGTVLAIGLTVLLVFTTGYAGHASSITNWSGFFAHSFHFLGVVVWTGVVGVVAWFSRTTTGDQWNNFVRWFTPLAITCLVVLIVAGFFTMKIDINSYENADAPWYDEYRNSLVINYGQALLIKHLLFIPLLVFAFINSFIIKKRVKAASYNPIKWLRAESVFILFVLVATAYMGNDYPPHQVDNLIETSGASPLFNLFHTQAIQTPVLVSLQLSLVQYVLFGLAVVSAVSMIILARKEVKPTLSLLLGILFVLTTYVALMTGLNA</sequence>
<evidence type="ECO:0000313" key="9">
    <source>
        <dbReference type="Proteomes" id="UP000315215"/>
    </source>
</evidence>
<keyword evidence="9" id="KW-1185">Reference proteome</keyword>
<dbReference type="Proteomes" id="UP000315215">
    <property type="component" value="Chromosome"/>
</dbReference>
<evidence type="ECO:0000256" key="3">
    <source>
        <dbReference type="ARBA" id="ARBA00022692"/>
    </source>
</evidence>
<gene>
    <name evidence="8" type="ORF">FN924_05060</name>
</gene>
<dbReference type="EMBL" id="CP041666">
    <property type="protein sequence ID" value="QDP39601.1"/>
    <property type="molecule type" value="Genomic_DNA"/>
</dbReference>
<feature type="transmembrane region" description="Helical" evidence="6">
    <location>
        <begin position="357"/>
        <end position="378"/>
    </location>
</feature>
<dbReference type="GO" id="GO:0005886">
    <property type="term" value="C:plasma membrane"/>
    <property type="evidence" value="ECO:0007669"/>
    <property type="project" value="UniProtKB-SubCell"/>
</dbReference>
<dbReference type="GO" id="GO:0006825">
    <property type="term" value="P:copper ion transport"/>
    <property type="evidence" value="ECO:0007669"/>
    <property type="project" value="InterPro"/>
</dbReference>
<dbReference type="AlphaFoldDB" id="A0A516KDX2"/>
<dbReference type="PANTHER" id="PTHR34820:SF4">
    <property type="entry name" value="INNER MEMBRANE PROTEIN YEBZ"/>
    <property type="match status" value="1"/>
</dbReference>
<feature type="transmembrane region" description="Helical" evidence="6">
    <location>
        <begin position="89"/>
        <end position="109"/>
    </location>
</feature>
<feature type="transmembrane region" description="Helical" evidence="6">
    <location>
        <begin position="182"/>
        <end position="203"/>
    </location>
</feature>
<keyword evidence="2" id="KW-1003">Cell membrane</keyword>